<dbReference type="Pfam" id="PF04488">
    <property type="entry name" value="Gly_transf_sug"/>
    <property type="match status" value="1"/>
</dbReference>
<reference evidence="10" key="1">
    <citation type="journal article" date="2017" name="Nat. Commun.">
        <title>The North American bullfrog draft genome provides insight into hormonal regulation of long noncoding RNA.</title>
        <authorList>
            <person name="Hammond S.A."/>
            <person name="Warren R.L."/>
            <person name="Vandervalk B.P."/>
            <person name="Kucuk E."/>
            <person name="Khan H."/>
            <person name="Gibb E.A."/>
            <person name="Pandoh P."/>
            <person name="Kirk H."/>
            <person name="Zhao Y."/>
            <person name="Jones M."/>
            <person name="Mungall A.J."/>
            <person name="Coope R."/>
            <person name="Pleasance S."/>
            <person name="Moore R.A."/>
            <person name="Holt R.A."/>
            <person name="Round J.M."/>
            <person name="Ohora S."/>
            <person name="Walle B.V."/>
            <person name="Veldhoen N."/>
            <person name="Helbing C.C."/>
            <person name="Birol I."/>
        </authorList>
    </citation>
    <scope>NUCLEOTIDE SEQUENCE [LARGE SCALE GENOMIC DNA]</scope>
</reference>
<evidence type="ECO:0000259" key="8">
    <source>
        <dbReference type="Pfam" id="PF04572"/>
    </source>
</evidence>
<keyword evidence="7" id="KW-0812">Transmembrane</keyword>
<evidence type="ECO:0000256" key="1">
    <source>
        <dbReference type="ARBA" id="ARBA00004323"/>
    </source>
</evidence>
<dbReference type="GO" id="GO:0006493">
    <property type="term" value="P:protein O-linked glycosylation"/>
    <property type="evidence" value="ECO:0007669"/>
    <property type="project" value="TreeGrafter"/>
</dbReference>
<protein>
    <recommendedName>
        <fullName evidence="8">Alpha 1,4-glycosyltransferase domain-containing protein</fullName>
    </recommendedName>
</protein>
<sequence>MLKQLKISTMFIIVVAIASISRISFKYKSGLISDLLLPKYFVISNRANSFSASTILRKGNGILFMETTNRMNPPSLVLCAIESAARVYPDRPVAFFMKGLENITTEEDEKRAKQQFPTLSSYSNIYLFPLRMDELFNNTPLKSWFDKVNPKKEVYWSHVSSDACRFALIWKYGGIYTDTDVISLRPIPQDHFLAAQDVTTTSSGVLGLSSHYQLAWQFMENFVENYRGEIWGHQGPGVVTRVVKKLCGMPVFNSTDDVMCTNISYFHPQRFYPISYPSWRRYFVVWENVPTFNDSYGLHLWNFMNNEGKSMVPGSNTLVELFYRKQCPTTYGYILRNESTHL</sequence>
<evidence type="ECO:0000256" key="3">
    <source>
        <dbReference type="ARBA" id="ARBA00022676"/>
    </source>
</evidence>
<dbReference type="EMBL" id="KV940258">
    <property type="protein sequence ID" value="PIO27427.1"/>
    <property type="molecule type" value="Genomic_DNA"/>
</dbReference>
<dbReference type="GO" id="GO:0008375">
    <property type="term" value="F:acetylglucosaminyltransferase activity"/>
    <property type="evidence" value="ECO:0007669"/>
    <property type="project" value="TreeGrafter"/>
</dbReference>
<comment type="similarity">
    <text evidence="2">Belongs to the glycosyltransferase 32 family.</text>
</comment>
<dbReference type="AlphaFoldDB" id="A0A2G9RHS2"/>
<dbReference type="Gene3D" id="3.90.550.20">
    <property type="match status" value="1"/>
</dbReference>
<evidence type="ECO:0000256" key="6">
    <source>
        <dbReference type="ARBA" id="ARBA00023136"/>
    </source>
</evidence>
<dbReference type="InterPro" id="IPR007652">
    <property type="entry name" value="A1-4-GlycosylTfrase_dom"/>
</dbReference>
<dbReference type="InterPro" id="IPR051981">
    <property type="entry name" value="Glycosyltransf_32"/>
</dbReference>
<dbReference type="PANTHER" id="PTHR12042">
    <property type="entry name" value="LACTOSYLCERAMIDE 4-ALPHA-GALACTOSYLTRANSFERASE ALPHA- 1,4-GALACTOSYLTRANSFERASE"/>
    <property type="match status" value="1"/>
</dbReference>
<comment type="subcellular location">
    <subcellularLocation>
        <location evidence="1">Golgi apparatus membrane</location>
        <topology evidence="1">Single-pass type II membrane protein</topology>
    </subcellularLocation>
</comment>
<evidence type="ECO:0000256" key="2">
    <source>
        <dbReference type="ARBA" id="ARBA00009003"/>
    </source>
</evidence>
<keyword evidence="7" id="KW-1133">Transmembrane helix</keyword>
<evidence type="ECO:0000313" key="9">
    <source>
        <dbReference type="EMBL" id="PIO27427.1"/>
    </source>
</evidence>
<keyword evidence="3" id="KW-0328">Glycosyltransferase</keyword>
<evidence type="ECO:0000256" key="7">
    <source>
        <dbReference type="SAM" id="Phobius"/>
    </source>
</evidence>
<dbReference type="InterPro" id="IPR007577">
    <property type="entry name" value="GlycoTrfase_DXD_sugar-bd_CS"/>
</dbReference>
<organism evidence="9 10">
    <name type="scientific">Aquarana catesbeiana</name>
    <name type="common">American bullfrog</name>
    <name type="synonym">Rana catesbeiana</name>
    <dbReference type="NCBI Taxonomy" id="8400"/>
    <lineage>
        <taxon>Eukaryota</taxon>
        <taxon>Metazoa</taxon>
        <taxon>Chordata</taxon>
        <taxon>Craniata</taxon>
        <taxon>Vertebrata</taxon>
        <taxon>Euteleostomi</taxon>
        <taxon>Amphibia</taxon>
        <taxon>Batrachia</taxon>
        <taxon>Anura</taxon>
        <taxon>Neobatrachia</taxon>
        <taxon>Ranoidea</taxon>
        <taxon>Ranidae</taxon>
        <taxon>Aquarana</taxon>
    </lineage>
</organism>
<dbReference type="OrthoDB" id="407609at2759"/>
<feature type="transmembrane region" description="Helical" evidence="7">
    <location>
        <begin position="7"/>
        <end position="25"/>
    </location>
</feature>
<keyword evidence="4" id="KW-0808">Transferase</keyword>
<evidence type="ECO:0000256" key="5">
    <source>
        <dbReference type="ARBA" id="ARBA00023034"/>
    </source>
</evidence>
<name>A0A2G9RHS2_AQUCT</name>
<dbReference type="Proteomes" id="UP000228934">
    <property type="component" value="Unassembled WGS sequence"/>
</dbReference>
<keyword evidence="5" id="KW-0333">Golgi apparatus</keyword>
<accession>A0A2G9RHS2</accession>
<proteinExistence type="inferred from homology"/>
<dbReference type="SUPFAM" id="SSF53448">
    <property type="entry name" value="Nucleotide-diphospho-sugar transferases"/>
    <property type="match status" value="1"/>
</dbReference>
<feature type="domain" description="Alpha 1,4-glycosyltransferase" evidence="8">
    <location>
        <begin position="211"/>
        <end position="332"/>
    </location>
</feature>
<evidence type="ECO:0000256" key="4">
    <source>
        <dbReference type="ARBA" id="ARBA00022679"/>
    </source>
</evidence>
<dbReference type="PANTHER" id="PTHR12042:SF16">
    <property type="entry name" value="ALPHA-1,4-N-ACETYLGLUCOSAMINYLTRANSFERASE"/>
    <property type="match status" value="1"/>
</dbReference>
<dbReference type="GO" id="GO:0000139">
    <property type="term" value="C:Golgi membrane"/>
    <property type="evidence" value="ECO:0007669"/>
    <property type="project" value="UniProtKB-SubCell"/>
</dbReference>
<evidence type="ECO:0000313" key="10">
    <source>
        <dbReference type="Proteomes" id="UP000228934"/>
    </source>
</evidence>
<dbReference type="Pfam" id="PF04572">
    <property type="entry name" value="Gb3_synth"/>
    <property type="match status" value="1"/>
</dbReference>
<keyword evidence="10" id="KW-1185">Reference proteome</keyword>
<keyword evidence="6 7" id="KW-0472">Membrane</keyword>
<gene>
    <name evidence="9" type="ORF">AB205_0092870</name>
</gene>
<dbReference type="InterPro" id="IPR029044">
    <property type="entry name" value="Nucleotide-diphossugar_trans"/>
</dbReference>